<protein>
    <submittedName>
        <fullName evidence="2">Uncharacterized protein</fullName>
    </submittedName>
</protein>
<comment type="caution">
    <text evidence="2">The sequence shown here is derived from an EMBL/GenBank/DDBJ whole genome shotgun (WGS) entry which is preliminary data.</text>
</comment>
<organism evidence="2 3">
    <name type="scientific">Linderina pennispora</name>
    <dbReference type="NCBI Taxonomy" id="61395"/>
    <lineage>
        <taxon>Eukaryota</taxon>
        <taxon>Fungi</taxon>
        <taxon>Fungi incertae sedis</taxon>
        <taxon>Zoopagomycota</taxon>
        <taxon>Kickxellomycotina</taxon>
        <taxon>Kickxellomycetes</taxon>
        <taxon>Kickxellales</taxon>
        <taxon>Kickxellaceae</taxon>
        <taxon>Linderina</taxon>
    </lineage>
</organism>
<name>A0A1Y1WCC1_9FUNG</name>
<dbReference type="RefSeq" id="XP_040744547.1">
    <property type="nucleotide sequence ID" value="XM_040885498.1"/>
</dbReference>
<dbReference type="EMBL" id="MCFD01000005">
    <property type="protein sequence ID" value="ORX70968.1"/>
    <property type="molecule type" value="Genomic_DNA"/>
</dbReference>
<gene>
    <name evidence="2" type="ORF">DL89DRAFT_257130</name>
</gene>
<keyword evidence="3" id="KW-1185">Reference proteome</keyword>
<dbReference type="Proteomes" id="UP000193922">
    <property type="component" value="Unassembled WGS sequence"/>
</dbReference>
<dbReference type="OrthoDB" id="6278596at2759"/>
<evidence type="ECO:0000256" key="1">
    <source>
        <dbReference type="SAM" id="MobiDB-lite"/>
    </source>
</evidence>
<reference evidence="2 3" key="1">
    <citation type="submission" date="2016-07" db="EMBL/GenBank/DDBJ databases">
        <title>Pervasive Adenine N6-methylation of Active Genes in Fungi.</title>
        <authorList>
            <consortium name="DOE Joint Genome Institute"/>
            <person name="Mondo S.J."/>
            <person name="Dannebaum R.O."/>
            <person name="Kuo R.C."/>
            <person name="Labutti K."/>
            <person name="Haridas S."/>
            <person name="Kuo A."/>
            <person name="Salamov A."/>
            <person name="Ahrendt S.R."/>
            <person name="Lipzen A."/>
            <person name="Sullivan W."/>
            <person name="Andreopoulos W.B."/>
            <person name="Clum A."/>
            <person name="Lindquist E."/>
            <person name="Daum C."/>
            <person name="Ramamoorthy G.K."/>
            <person name="Gryganskyi A."/>
            <person name="Culley D."/>
            <person name="Magnuson J.K."/>
            <person name="James T.Y."/>
            <person name="O'Malley M.A."/>
            <person name="Stajich J.E."/>
            <person name="Spatafora J.W."/>
            <person name="Visel A."/>
            <person name="Grigoriev I.V."/>
        </authorList>
    </citation>
    <scope>NUCLEOTIDE SEQUENCE [LARGE SCALE GENOMIC DNA]</scope>
    <source>
        <strain evidence="2 3">ATCC 12442</strain>
    </source>
</reference>
<evidence type="ECO:0000313" key="3">
    <source>
        <dbReference type="Proteomes" id="UP000193922"/>
    </source>
</evidence>
<dbReference type="AlphaFoldDB" id="A0A1Y1WCC1"/>
<feature type="region of interest" description="Disordered" evidence="1">
    <location>
        <begin position="208"/>
        <end position="237"/>
    </location>
</feature>
<sequence length="513" mass="53453">MVGENLRLFWQTSCEQSLVAADEALTEVERRVLESSAAEAMLGVPKNRRWLHVQSSPARWLALPESPTSTLYSRCRQVQLPPVSTVGVADHSIGGAAGASSLQHAQVTVMLVDQPEGNAEAKLIHAQEAGMQLEFEVAGIAPAQEHVETVFVDFAAHQSDACLARVTSCRRAGPVQRRMSVSGVGPAPAGVSAGNGACDAPTACSGRDPANAAGQRRGARRAVLPPHPPCDAGEHRALGRADRPHLGAAAGHRFAGAGCAGGHEQREQCGGAREWTDHMPGPPRSICQRPGACARANLSRHPGGGVAPDFAGGPFPADDAPVAAAPGAGAAPGAARVPVQCFGGAVVNMTRALAMLELSMHASEGFVFAGPRRTTLNVMPGDTAAVAYTVMPISAIMQGQGQGQAPGQAAISEDMGRVGCGWMQLPRLDVKMLGASVRTSTDNVDSEVARRMLLEMAKGVESGRVSPGLLDQCQVAVPYADAEDESDFEDDVSVADPCEVLRLDQTTIFCEPE</sequence>
<accession>A0A1Y1WCC1</accession>
<dbReference type="GeneID" id="63802146"/>
<proteinExistence type="predicted"/>
<evidence type="ECO:0000313" key="2">
    <source>
        <dbReference type="EMBL" id="ORX70968.1"/>
    </source>
</evidence>